<evidence type="ECO:0000313" key="3">
    <source>
        <dbReference type="Proteomes" id="UP000189701"/>
    </source>
</evidence>
<organism evidence="3 4">
    <name type="scientific">Nicotiana sylvestris</name>
    <name type="common">Wood tobacco</name>
    <name type="synonym">South American tobacco</name>
    <dbReference type="NCBI Taxonomy" id="4096"/>
    <lineage>
        <taxon>Eukaryota</taxon>
        <taxon>Viridiplantae</taxon>
        <taxon>Streptophyta</taxon>
        <taxon>Embryophyta</taxon>
        <taxon>Tracheophyta</taxon>
        <taxon>Spermatophyta</taxon>
        <taxon>Magnoliopsida</taxon>
        <taxon>eudicotyledons</taxon>
        <taxon>Gunneridae</taxon>
        <taxon>Pentapetalae</taxon>
        <taxon>asterids</taxon>
        <taxon>lamiids</taxon>
        <taxon>Solanales</taxon>
        <taxon>Solanaceae</taxon>
        <taxon>Nicotianoideae</taxon>
        <taxon>Nicotianeae</taxon>
        <taxon>Nicotiana</taxon>
    </lineage>
</organism>
<proteinExistence type="predicted"/>
<dbReference type="InterPro" id="IPR005162">
    <property type="entry name" value="Retrotrans_gag_dom"/>
</dbReference>
<dbReference type="AlphaFoldDB" id="A0A1U7VA96"/>
<gene>
    <name evidence="4" type="primary">LOC104215228</name>
</gene>
<dbReference type="GeneID" id="104215228"/>
<dbReference type="eggNOG" id="ENOG502SC3F">
    <property type="taxonomic scope" value="Eukaryota"/>
</dbReference>
<keyword evidence="3" id="KW-1185">Reference proteome</keyword>
<name>A0A1U7VA96_NICSY</name>
<dbReference type="Pfam" id="PF03732">
    <property type="entry name" value="Retrotrans_gag"/>
    <property type="match status" value="1"/>
</dbReference>
<reference evidence="3" key="1">
    <citation type="journal article" date="2013" name="Genome Biol.">
        <title>Reference genomes and transcriptomes of Nicotiana sylvestris and Nicotiana tomentosiformis.</title>
        <authorList>
            <person name="Sierro N."/>
            <person name="Battey J.N."/>
            <person name="Ouadi S."/>
            <person name="Bovet L."/>
            <person name="Goepfert S."/>
            <person name="Bakaher N."/>
            <person name="Peitsch M.C."/>
            <person name="Ivanov N.V."/>
        </authorList>
    </citation>
    <scope>NUCLEOTIDE SEQUENCE [LARGE SCALE GENOMIC DNA]</scope>
</reference>
<accession>A0A1U7VA96</accession>
<dbReference type="Proteomes" id="UP000189701">
    <property type="component" value="Unplaced"/>
</dbReference>
<evidence type="ECO:0000256" key="1">
    <source>
        <dbReference type="SAM" id="MobiDB-lite"/>
    </source>
</evidence>
<sequence length="272" mass="31702">MPPNSIDLFAMLADAFMKAYVGAIKVATRKSNVFKIKQRNNEMLTEFMSRFQMEQMELPPVSNDWAVQAFMQGLNERSSIAFRQLKKNLIKYPDGRGRSLRDADRKSRLNKEWYQPYIDQRKIGSGRNASQNDRRNDRGLSSRGLMSKSGFDKHTDPVEAPRLLEYNFSIDASGIMSAIGRIQDIWWPRTIQTDPSQRNQNLMFKYHGTDGHKTEDCRQLREEVARLFNEGHLQEFFSDRAKNHLRERDARKNEQEEPQHVIYMIIGGVDVP</sequence>
<dbReference type="PANTHER" id="PTHR33223:SF11">
    <property type="entry name" value="ELEMENT PROTEIN, PUTATIVE-RELATED"/>
    <property type="match status" value="1"/>
</dbReference>
<reference evidence="4" key="2">
    <citation type="submission" date="2025-08" db="UniProtKB">
        <authorList>
            <consortium name="RefSeq"/>
        </authorList>
    </citation>
    <scope>IDENTIFICATION</scope>
    <source>
        <tissue evidence="4">Leaf</tissue>
    </source>
</reference>
<feature type="region of interest" description="Disordered" evidence="1">
    <location>
        <begin position="122"/>
        <end position="156"/>
    </location>
</feature>
<feature type="domain" description="Retrotransposon gag" evidence="2">
    <location>
        <begin position="3"/>
        <end position="76"/>
    </location>
</feature>
<evidence type="ECO:0000313" key="4">
    <source>
        <dbReference type="RefSeq" id="XP_009763288.1"/>
    </source>
</evidence>
<protein>
    <submittedName>
        <fullName evidence="4">Uncharacterized protein LOC104215228</fullName>
    </submittedName>
</protein>
<dbReference type="PANTHER" id="PTHR33223">
    <property type="entry name" value="CCHC-TYPE DOMAIN-CONTAINING PROTEIN"/>
    <property type="match status" value="1"/>
</dbReference>
<dbReference type="KEGG" id="nsy:104215228"/>
<evidence type="ECO:0000259" key="2">
    <source>
        <dbReference type="Pfam" id="PF03732"/>
    </source>
</evidence>
<dbReference type="RefSeq" id="XP_009763288.1">
    <property type="nucleotide sequence ID" value="XM_009764986.1"/>
</dbReference>